<comment type="caution">
    <text evidence="1">The sequence shown here is derived from an EMBL/GenBank/DDBJ whole genome shotgun (WGS) entry which is preliminary data.</text>
</comment>
<accession>A0A177YE61</accession>
<dbReference type="EMBL" id="LVHI01000015">
    <property type="protein sequence ID" value="OAK53822.1"/>
    <property type="molecule type" value="Genomic_DNA"/>
</dbReference>
<name>A0A177YE61_9NOCA</name>
<evidence type="ECO:0000313" key="1">
    <source>
        <dbReference type="EMBL" id="OAK53822.1"/>
    </source>
</evidence>
<dbReference type="Proteomes" id="UP000077519">
    <property type="component" value="Unassembled WGS sequence"/>
</dbReference>
<reference evidence="1 2" key="1">
    <citation type="submission" date="2016-03" db="EMBL/GenBank/DDBJ databases">
        <title>Genome sequence of Rhodococcus kyotonensis KB10.</title>
        <authorList>
            <person name="Jeong H."/>
            <person name="Hong C.E."/>
            <person name="Jo S.H."/>
            <person name="Park J.M."/>
        </authorList>
    </citation>
    <scope>NUCLEOTIDE SEQUENCE [LARGE SCALE GENOMIC DNA]</scope>
    <source>
        <strain evidence="1 2">KB10</strain>
    </source>
</reference>
<dbReference type="RefSeq" id="WP_068426844.1">
    <property type="nucleotide sequence ID" value="NZ_LVHI01000015.1"/>
</dbReference>
<organism evidence="1 2">
    <name type="scientific">Rhodococcoides kyotonense</name>
    <dbReference type="NCBI Taxonomy" id="398843"/>
    <lineage>
        <taxon>Bacteria</taxon>
        <taxon>Bacillati</taxon>
        <taxon>Actinomycetota</taxon>
        <taxon>Actinomycetes</taxon>
        <taxon>Mycobacteriales</taxon>
        <taxon>Nocardiaceae</taxon>
        <taxon>Rhodococcoides</taxon>
    </lineage>
</organism>
<evidence type="ECO:0000313" key="2">
    <source>
        <dbReference type="Proteomes" id="UP000077519"/>
    </source>
</evidence>
<protein>
    <submittedName>
        <fullName evidence="1">Uncharacterized protein</fullName>
    </submittedName>
</protein>
<proteinExistence type="predicted"/>
<keyword evidence="2" id="KW-1185">Reference proteome</keyword>
<dbReference type="AlphaFoldDB" id="A0A177YE61"/>
<sequence length="310" mass="33481">MPASVDFDRVTITSPEVHADARLHLSFHRTLRVPDDGSTYDLPPSLGTFPLRTGGSSSIIDADRPLTLPMWQAEACWIDFSGTYPYLVTVGSGAINAVTGGEWSPVPDFAAEDYFEVPEQPWLDGFNVGEGEVRQFVAMPLGSGITVEEQVSDSPAAGGINIAAYPLKASKWEEMRPTYEHTGVDFCAPVLCASPPPMGLAGGGSIRQSIKTPVRVQDDWDLEHGSHFHVNITNSAVWQQLTGQRPPTLPPTAAEYARHGLPWFVWYDDATAARHGSEVLKGTLSASDFGALPDNDSFDKPEPHVVGPVA</sequence>
<gene>
    <name evidence="1" type="ORF">A3K89_22140</name>
</gene>